<organism evidence="1 2">
    <name type="scientific">Emericella nidulans (strain FGSC A4 / ATCC 38163 / CBS 112.46 / NRRL 194 / M139)</name>
    <name type="common">Aspergillus nidulans</name>
    <dbReference type="NCBI Taxonomy" id="227321"/>
    <lineage>
        <taxon>Eukaryota</taxon>
        <taxon>Fungi</taxon>
        <taxon>Dikarya</taxon>
        <taxon>Ascomycota</taxon>
        <taxon>Pezizomycotina</taxon>
        <taxon>Eurotiomycetes</taxon>
        <taxon>Eurotiomycetidae</taxon>
        <taxon>Eurotiales</taxon>
        <taxon>Aspergillaceae</taxon>
        <taxon>Aspergillus</taxon>
        <taxon>Aspergillus subgen. Nidulantes</taxon>
    </lineage>
</organism>
<dbReference type="RefSeq" id="XP_050468759.1">
    <property type="nucleotide sequence ID" value="XM_050612899.1"/>
</dbReference>
<evidence type="ECO:0000313" key="2">
    <source>
        <dbReference type="Proteomes" id="UP000000560"/>
    </source>
</evidence>
<dbReference type="Proteomes" id="UP000000560">
    <property type="component" value="Chromosome VII"/>
</dbReference>
<proteinExistence type="predicted"/>
<keyword evidence="2" id="KW-1185">Reference proteome</keyword>
<dbReference type="GeneID" id="74896922"/>
<accession>C8VKI8</accession>
<name>C8VKI8_EMENI</name>
<gene>
    <name evidence="1" type="ORF">ANIA_11318</name>
</gene>
<evidence type="ECO:0000313" key="1">
    <source>
        <dbReference type="EMBL" id="CBF85761.1"/>
    </source>
</evidence>
<dbReference type="HOGENOM" id="CLU_2671043_0_0_1"/>
<dbReference type="AlphaFoldDB" id="C8VKI8"/>
<sequence>MPPRSLRFRGVSIPINDAPQVYAAAEKKDGGFIRNLKLDEGLGSSDLVAGLKVLSISGGESFKGGLSCWEVELDQ</sequence>
<reference evidence="2" key="1">
    <citation type="journal article" date="2005" name="Nature">
        <title>Sequencing of Aspergillus nidulans and comparative analysis with A. fumigatus and A. oryzae.</title>
        <authorList>
            <person name="Galagan J.E."/>
            <person name="Calvo S.E."/>
            <person name="Cuomo C."/>
            <person name="Ma L.J."/>
            <person name="Wortman J.R."/>
            <person name="Batzoglou S."/>
            <person name="Lee S.I."/>
            <person name="Basturkmen M."/>
            <person name="Spevak C.C."/>
            <person name="Clutterbuck J."/>
            <person name="Kapitonov V."/>
            <person name="Jurka J."/>
            <person name="Scazzocchio C."/>
            <person name="Farman M."/>
            <person name="Butler J."/>
            <person name="Purcell S."/>
            <person name="Harris S."/>
            <person name="Braus G.H."/>
            <person name="Draht O."/>
            <person name="Busch S."/>
            <person name="D'Enfert C."/>
            <person name="Bouchier C."/>
            <person name="Goldman G.H."/>
            <person name="Bell-Pedersen D."/>
            <person name="Griffiths-Jones S."/>
            <person name="Doonan J.H."/>
            <person name="Yu J."/>
            <person name="Vienken K."/>
            <person name="Pain A."/>
            <person name="Freitag M."/>
            <person name="Selker E.U."/>
            <person name="Archer D.B."/>
            <person name="Penalva M.A."/>
            <person name="Oakley B.R."/>
            <person name="Momany M."/>
            <person name="Tanaka T."/>
            <person name="Kumagai T."/>
            <person name="Asai K."/>
            <person name="Machida M."/>
            <person name="Nierman W.C."/>
            <person name="Denning D.W."/>
            <person name="Caddick M."/>
            <person name="Hynes M."/>
            <person name="Paoletti M."/>
            <person name="Fischer R."/>
            <person name="Miller B."/>
            <person name="Dyer P."/>
            <person name="Sachs M.S."/>
            <person name="Osmani S.A."/>
            <person name="Birren B.W."/>
        </authorList>
    </citation>
    <scope>NUCLEOTIDE SEQUENCE [LARGE SCALE GENOMIC DNA]</scope>
    <source>
        <strain evidence="2">FGSC A4 / ATCC 38163 / CBS 112.46 / NRRL 194 / M139</strain>
    </source>
</reference>
<protein>
    <submittedName>
        <fullName evidence="1">Uncharacterized protein</fullName>
    </submittedName>
</protein>
<reference evidence="2" key="2">
    <citation type="journal article" date="2009" name="Fungal Genet. Biol.">
        <title>The 2008 update of the Aspergillus nidulans genome annotation: a community effort.</title>
        <authorList>
            <person name="Wortman J.R."/>
            <person name="Gilsenan J.M."/>
            <person name="Joardar V."/>
            <person name="Deegan J."/>
            <person name="Clutterbuck J."/>
            <person name="Andersen M.R."/>
            <person name="Archer D."/>
            <person name="Bencina M."/>
            <person name="Braus G."/>
            <person name="Coutinho P."/>
            <person name="von Dohren H."/>
            <person name="Doonan J."/>
            <person name="Driessen A.J."/>
            <person name="Durek P."/>
            <person name="Espeso E."/>
            <person name="Fekete E."/>
            <person name="Flipphi M."/>
            <person name="Estrada C.G."/>
            <person name="Geysens S."/>
            <person name="Goldman G."/>
            <person name="de Groot P.W."/>
            <person name="Hansen K."/>
            <person name="Harris S.D."/>
            <person name="Heinekamp T."/>
            <person name="Helmstaedt K."/>
            <person name="Henrissat B."/>
            <person name="Hofmann G."/>
            <person name="Homan T."/>
            <person name="Horio T."/>
            <person name="Horiuchi H."/>
            <person name="James S."/>
            <person name="Jones M."/>
            <person name="Karaffa L."/>
            <person name="Karanyi Z."/>
            <person name="Kato M."/>
            <person name="Keller N."/>
            <person name="Kelly D.E."/>
            <person name="Kiel J.A."/>
            <person name="Kim J.M."/>
            <person name="van der Klei I.J."/>
            <person name="Klis F.M."/>
            <person name="Kovalchuk A."/>
            <person name="Krasevec N."/>
            <person name="Kubicek C.P."/>
            <person name="Liu B."/>
            <person name="Maccabe A."/>
            <person name="Meyer V."/>
            <person name="Mirabito P."/>
            <person name="Miskei M."/>
            <person name="Mos M."/>
            <person name="Mullins J."/>
            <person name="Nelson D.R."/>
            <person name="Nielsen J."/>
            <person name="Oakley B.R."/>
            <person name="Osmani S.A."/>
            <person name="Pakula T."/>
            <person name="Paszewski A."/>
            <person name="Paulsen I."/>
            <person name="Pilsyk S."/>
            <person name="Pocsi I."/>
            <person name="Punt P.J."/>
            <person name="Ram A.F."/>
            <person name="Ren Q."/>
            <person name="Robellet X."/>
            <person name="Robson G."/>
            <person name="Seiboth B."/>
            <person name="van Solingen P."/>
            <person name="Specht T."/>
            <person name="Sun J."/>
            <person name="Taheri-Talesh N."/>
            <person name="Takeshita N."/>
            <person name="Ussery D."/>
            <person name="vanKuyk P.A."/>
            <person name="Visser H."/>
            <person name="van de Vondervoort P.J."/>
            <person name="de Vries R.P."/>
            <person name="Walton J."/>
            <person name="Xiang X."/>
            <person name="Xiong Y."/>
            <person name="Zeng A.P."/>
            <person name="Brandt B.W."/>
            <person name="Cornell M.J."/>
            <person name="van den Hondel C.A."/>
            <person name="Visser J."/>
            <person name="Oliver S.G."/>
            <person name="Turner G."/>
        </authorList>
    </citation>
    <scope>GENOME REANNOTATION</scope>
    <source>
        <strain evidence="2">FGSC A4 / ATCC 38163 / CBS 112.46 / NRRL 194 / M139</strain>
    </source>
</reference>
<dbReference type="InParanoid" id="C8VKI8"/>
<dbReference type="EMBL" id="BN001307">
    <property type="protein sequence ID" value="CBF85761.1"/>
    <property type="molecule type" value="Genomic_DNA"/>
</dbReference>
<dbReference type="KEGG" id="ani:ANIA_11318"/>